<dbReference type="CDD" id="cd06261">
    <property type="entry name" value="TM_PBP2"/>
    <property type="match status" value="1"/>
</dbReference>
<accession>A0ABU8Y7J7</accession>
<organism evidence="9 10">
    <name type="scientific">Curtobacterium citreum</name>
    <dbReference type="NCBI Taxonomy" id="2036"/>
    <lineage>
        <taxon>Bacteria</taxon>
        <taxon>Bacillati</taxon>
        <taxon>Actinomycetota</taxon>
        <taxon>Actinomycetes</taxon>
        <taxon>Micrococcales</taxon>
        <taxon>Microbacteriaceae</taxon>
        <taxon>Curtobacterium</taxon>
    </lineage>
</organism>
<evidence type="ECO:0000256" key="1">
    <source>
        <dbReference type="ARBA" id="ARBA00004651"/>
    </source>
</evidence>
<evidence type="ECO:0000256" key="4">
    <source>
        <dbReference type="ARBA" id="ARBA00022692"/>
    </source>
</evidence>
<dbReference type="SUPFAM" id="SSF161098">
    <property type="entry name" value="MetI-like"/>
    <property type="match status" value="1"/>
</dbReference>
<feature type="transmembrane region" description="Helical" evidence="7">
    <location>
        <begin position="218"/>
        <end position="247"/>
    </location>
</feature>
<keyword evidence="2 7" id="KW-0813">Transport</keyword>
<feature type="domain" description="ABC transmembrane type-1" evidence="8">
    <location>
        <begin position="101"/>
        <end position="290"/>
    </location>
</feature>
<keyword evidence="4 7" id="KW-0812">Transmembrane</keyword>
<feature type="transmembrane region" description="Helical" evidence="7">
    <location>
        <begin position="267"/>
        <end position="290"/>
    </location>
</feature>
<feature type="transmembrane region" description="Helical" evidence="7">
    <location>
        <begin position="104"/>
        <end position="128"/>
    </location>
</feature>
<keyword evidence="3" id="KW-1003">Cell membrane</keyword>
<dbReference type="EMBL" id="JBBLYY010000010">
    <property type="protein sequence ID" value="MEK0170076.1"/>
    <property type="molecule type" value="Genomic_DNA"/>
</dbReference>
<dbReference type="PANTHER" id="PTHR43386:SF1">
    <property type="entry name" value="D,D-DIPEPTIDE TRANSPORT SYSTEM PERMEASE PROTEIN DDPC-RELATED"/>
    <property type="match status" value="1"/>
</dbReference>
<comment type="similarity">
    <text evidence="7">Belongs to the binding-protein-dependent transport system permease family.</text>
</comment>
<dbReference type="PROSITE" id="PS50928">
    <property type="entry name" value="ABC_TM1"/>
    <property type="match status" value="1"/>
</dbReference>
<dbReference type="InterPro" id="IPR035906">
    <property type="entry name" value="MetI-like_sf"/>
</dbReference>
<comment type="caution">
    <text evidence="9">The sequence shown here is derived from an EMBL/GenBank/DDBJ whole genome shotgun (WGS) entry which is preliminary data.</text>
</comment>
<keyword evidence="6 7" id="KW-0472">Membrane</keyword>
<evidence type="ECO:0000313" key="10">
    <source>
        <dbReference type="Proteomes" id="UP001370299"/>
    </source>
</evidence>
<sequence>MTAVVPGAVETDALAGRPSASTTTGTARVTRRGWRGLLRRPTFLVSVAILLWWVVLAVGWHLLGLQPFARTGELLQAPSAAHWFGTDSLGRDVFARVAAGARPALVIGPFGAALATVVGGTLGLLAGYHRGWVDTALMRFFDVLLALPSLIFLVVLVGAFGVSTPALVLIVGVLFAPGIARIVRAAVLVEMGKSYVQAARLQGESAVRAMVTELLPNVIGVFVIQAVLSLGAAIFITASLSFLGLGSQPPAADWGLDINANRAYLQAAWWTVVFPGVAVASIVVSANLIADNLKEVSE</sequence>
<dbReference type="InterPro" id="IPR000515">
    <property type="entry name" value="MetI-like"/>
</dbReference>
<keyword evidence="10" id="KW-1185">Reference proteome</keyword>
<feature type="transmembrane region" description="Helical" evidence="7">
    <location>
        <begin position="166"/>
        <end position="183"/>
    </location>
</feature>
<dbReference type="Proteomes" id="UP001370299">
    <property type="component" value="Unassembled WGS sequence"/>
</dbReference>
<name>A0ABU8Y7J7_9MICO</name>
<evidence type="ECO:0000256" key="5">
    <source>
        <dbReference type="ARBA" id="ARBA00022989"/>
    </source>
</evidence>
<dbReference type="PANTHER" id="PTHR43386">
    <property type="entry name" value="OLIGOPEPTIDE TRANSPORT SYSTEM PERMEASE PROTEIN APPC"/>
    <property type="match status" value="1"/>
</dbReference>
<keyword evidence="5 7" id="KW-1133">Transmembrane helix</keyword>
<feature type="transmembrane region" description="Helical" evidence="7">
    <location>
        <begin position="41"/>
        <end position="63"/>
    </location>
</feature>
<evidence type="ECO:0000256" key="2">
    <source>
        <dbReference type="ARBA" id="ARBA00022448"/>
    </source>
</evidence>
<evidence type="ECO:0000313" key="9">
    <source>
        <dbReference type="EMBL" id="MEK0170076.1"/>
    </source>
</evidence>
<evidence type="ECO:0000256" key="3">
    <source>
        <dbReference type="ARBA" id="ARBA00022475"/>
    </source>
</evidence>
<evidence type="ECO:0000256" key="7">
    <source>
        <dbReference type="RuleBase" id="RU363032"/>
    </source>
</evidence>
<gene>
    <name evidence="9" type="ORF">WMN62_01185</name>
</gene>
<evidence type="ECO:0000259" key="8">
    <source>
        <dbReference type="PROSITE" id="PS50928"/>
    </source>
</evidence>
<dbReference type="RefSeq" id="WP_123938233.1">
    <property type="nucleotide sequence ID" value="NZ_JBBKAP010000038.1"/>
</dbReference>
<reference evidence="9 10" key="1">
    <citation type="submission" date="2024-03" db="EMBL/GenBank/DDBJ databases">
        <title>Whole genomes of four grape xylem sap localized bacterial endophytes.</title>
        <authorList>
            <person name="Kumar G."/>
            <person name="Savka M.A."/>
        </authorList>
    </citation>
    <scope>NUCLEOTIDE SEQUENCE [LARGE SCALE GENOMIC DNA]</scope>
    <source>
        <strain evidence="9 10">RIT_GXS8</strain>
    </source>
</reference>
<proteinExistence type="inferred from homology"/>
<feature type="transmembrane region" description="Helical" evidence="7">
    <location>
        <begin position="140"/>
        <end position="160"/>
    </location>
</feature>
<protein>
    <submittedName>
        <fullName evidence="9">ABC transporter permease</fullName>
    </submittedName>
</protein>
<comment type="subcellular location">
    <subcellularLocation>
        <location evidence="1 7">Cell membrane</location>
        <topology evidence="1 7">Multi-pass membrane protein</topology>
    </subcellularLocation>
</comment>
<dbReference type="Pfam" id="PF00528">
    <property type="entry name" value="BPD_transp_1"/>
    <property type="match status" value="1"/>
</dbReference>
<dbReference type="InterPro" id="IPR050366">
    <property type="entry name" value="BP-dependent_transpt_permease"/>
</dbReference>
<evidence type="ECO:0000256" key="6">
    <source>
        <dbReference type="ARBA" id="ARBA00023136"/>
    </source>
</evidence>
<dbReference type="Gene3D" id="1.10.3720.10">
    <property type="entry name" value="MetI-like"/>
    <property type="match status" value="1"/>
</dbReference>